<sequence length="61" mass="6772">MRIKELRDSKGWTQVECAEYLGFHPSYIARVELGGKNVTLATIDKIAAGFGISLEELFKGL</sequence>
<organism evidence="5 6">
    <name type="scientific">Gordonibacter faecis</name>
    <dbReference type="NCBI Taxonomy" id="3047475"/>
    <lineage>
        <taxon>Bacteria</taxon>
        <taxon>Bacillati</taxon>
        <taxon>Actinomycetota</taxon>
        <taxon>Coriobacteriia</taxon>
        <taxon>Eggerthellales</taxon>
        <taxon>Eggerthellaceae</taxon>
        <taxon>Gordonibacter</taxon>
    </lineage>
</organism>
<name>A0ABT7DNT0_9ACTN</name>
<dbReference type="InterPro" id="IPR050807">
    <property type="entry name" value="TransReg_Diox_bact_type"/>
</dbReference>
<evidence type="ECO:0000256" key="1">
    <source>
        <dbReference type="ARBA" id="ARBA00023015"/>
    </source>
</evidence>
<dbReference type="EMBL" id="JASJEU010000012">
    <property type="protein sequence ID" value="MDJ1650208.1"/>
    <property type="molecule type" value="Genomic_DNA"/>
</dbReference>
<evidence type="ECO:0000313" key="5">
    <source>
        <dbReference type="EMBL" id="MDJ1650208.1"/>
    </source>
</evidence>
<proteinExistence type="predicted"/>
<dbReference type="Proteomes" id="UP001232750">
    <property type="component" value="Unassembled WGS sequence"/>
</dbReference>
<evidence type="ECO:0000256" key="3">
    <source>
        <dbReference type="ARBA" id="ARBA00023163"/>
    </source>
</evidence>
<keyword evidence="3" id="KW-0804">Transcription</keyword>
<evidence type="ECO:0000259" key="4">
    <source>
        <dbReference type="PROSITE" id="PS50943"/>
    </source>
</evidence>
<protein>
    <submittedName>
        <fullName evidence="5">Helix-turn-helix transcriptional regulator</fullName>
    </submittedName>
</protein>
<gene>
    <name evidence="5" type="ORF">QNJ86_05310</name>
</gene>
<reference evidence="5 6" key="1">
    <citation type="submission" date="2023-05" db="EMBL/GenBank/DDBJ databases">
        <title>Gordonibacter KGMB12511T sp. nov., isolated from faeces of healthy Korean.</title>
        <authorList>
            <person name="Kim H.S."/>
            <person name="Kim J.-S."/>
            <person name="Suh M.K."/>
            <person name="Eom M.K."/>
            <person name="Do H.E."/>
            <person name="Lee J.-S."/>
        </authorList>
    </citation>
    <scope>NUCLEOTIDE SEQUENCE [LARGE SCALE GENOMIC DNA]</scope>
    <source>
        <strain evidence="5 6">KGMB12511</strain>
    </source>
</reference>
<dbReference type="Pfam" id="PF01381">
    <property type="entry name" value="HTH_3"/>
    <property type="match status" value="1"/>
</dbReference>
<accession>A0ABT7DNT0</accession>
<evidence type="ECO:0000313" key="6">
    <source>
        <dbReference type="Proteomes" id="UP001232750"/>
    </source>
</evidence>
<comment type="caution">
    <text evidence="5">The sequence shown here is derived from an EMBL/GenBank/DDBJ whole genome shotgun (WGS) entry which is preliminary data.</text>
</comment>
<dbReference type="PANTHER" id="PTHR46797">
    <property type="entry name" value="HTH-TYPE TRANSCRIPTIONAL REGULATOR"/>
    <property type="match status" value="1"/>
</dbReference>
<dbReference type="InterPro" id="IPR001387">
    <property type="entry name" value="Cro/C1-type_HTH"/>
</dbReference>
<keyword evidence="1" id="KW-0805">Transcription regulation</keyword>
<evidence type="ECO:0000256" key="2">
    <source>
        <dbReference type="ARBA" id="ARBA00023125"/>
    </source>
</evidence>
<keyword evidence="2" id="KW-0238">DNA-binding</keyword>
<dbReference type="Gene3D" id="1.10.260.40">
    <property type="entry name" value="lambda repressor-like DNA-binding domains"/>
    <property type="match status" value="1"/>
</dbReference>
<keyword evidence="6" id="KW-1185">Reference proteome</keyword>
<feature type="domain" description="HTH cro/C1-type" evidence="4">
    <location>
        <begin position="3"/>
        <end position="57"/>
    </location>
</feature>
<dbReference type="CDD" id="cd00093">
    <property type="entry name" value="HTH_XRE"/>
    <property type="match status" value="1"/>
</dbReference>
<dbReference type="RefSeq" id="WP_283831560.1">
    <property type="nucleotide sequence ID" value="NZ_JASJEU010000012.1"/>
</dbReference>
<dbReference type="SMART" id="SM00530">
    <property type="entry name" value="HTH_XRE"/>
    <property type="match status" value="1"/>
</dbReference>
<dbReference type="PANTHER" id="PTHR46797:SF23">
    <property type="entry name" value="HTH-TYPE TRANSCRIPTIONAL REGULATOR SUTR"/>
    <property type="match status" value="1"/>
</dbReference>
<dbReference type="InterPro" id="IPR010982">
    <property type="entry name" value="Lambda_DNA-bd_dom_sf"/>
</dbReference>
<dbReference type="SUPFAM" id="SSF47413">
    <property type="entry name" value="lambda repressor-like DNA-binding domains"/>
    <property type="match status" value="1"/>
</dbReference>
<dbReference type="PROSITE" id="PS50943">
    <property type="entry name" value="HTH_CROC1"/>
    <property type="match status" value="1"/>
</dbReference>